<dbReference type="EMBL" id="CP152380">
    <property type="protein sequence ID" value="XAF55139.1"/>
    <property type="molecule type" value="Genomic_DNA"/>
</dbReference>
<sequence>MTITSDQVVLSESEVMADTDDGGGRMSGRIVVSGQINNTFPDISRIDRVYGRVNLRKLFLAINAANQDTLLGAHTILSQRPKDPNVHVLMFNTGSHTDRRTDAQDRIESYVVASNEAPFWLWGRQLAGQRAIQALAQTRNQKDPEPGQIFVLRDLANDTEQYVRVTGVDIERQTFTKDRGSYGYYNYQLKTYTIELAQPLEHDFQGSEPDPTGNLNRDMKILQTQIADAAKYYGASPLAAPATVGDRTITVENVYAPLVPSAQSENAITDQAAGALAAIIRPASSNTITVSNISGVTTGPNGEGIYHAGRAIVPGTLQISGNNGSYVDNGGRLVHTGGSNYLDEENSVVDYVNGEIRAFYSGGSASRTTTLTFLPGAVVNQQTKQASLEVNQQTRSLTWVFQTEPKAAEATLTVEFRAQGSWYLLRDEGGGELTGDGTGTVDYATGTVNFTLAALPDAGTEIIIAWGEKQGTVIEAGATIPDAPTIRFEVGETVTV</sequence>
<evidence type="ECO:0000313" key="2">
    <source>
        <dbReference type="Proteomes" id="UP001445268"/>
    </source>
</evidence>
<dbReference type="Proteomes" id="UP001445268">
    <property type="component" value="Chromosome"/>
</dbReference>
<name>A0ABZ3E7V6_9GAMM</name>
<organism evidence="1 2">
    <name type="scientific">Marinobacter alkaliphilus</name>
    <dbReference type="NCBI Taxonomy" id="254719"/>
    <lineage>
        <taxon>Bacteria</taxon>
        <taxon>Pseudomonadati</taxon>
        <taxon>Pseudomonadota</taxon>
        <taxon>Gammaproteobacteria</taxon>
        <taxon>Pseudomonadales</taxon>
        <taxon>Marinobacteraceae</taxon>
        <taxon>Marinobacter</taxon>
    </lineage>
</organism>
<reference evidence="1 2" key="1">
    <citation type="submission" date="2024-04" db="EMBL/GenBank/DDBJ databases">
        <title>Marinobacter sp. SBY-1.</title>
        <authorList>
            <person name="Pan C."/>
        </authorList>
    </citation>
    <scope>NUCLEOTIDE SEQUENCE [LARGE SCALE GENOMIC DNA]</scope>
    <source>
        <strain evidence="1 2">SBY-1</strain>
    </source>
</reference>
<protein>
    <submittedName>
        <fullName evidence="1">Uncharacterized protein</fullName>
    </submittedName>
</protein>
<evidence type="ECO:0000313" key="1">
    <source>
        <dbReference type="EMBL" id="XAF55139.1"/>
    </source>
</evidence>
<accession>A0ABZ3E7V6</accession>
<gene>
    <name evidence="1" type="ORF">AAGT77_06210</name>
</gene>
<proteinExistence type="predicted"/>
<dbReference type="RefSeq" id="WP_342632156.1">
    <property type="nucleotide sequence ID" value="NZ_CP152380.1"/>
</dbReference>
<keyword evidence="2" id="KW-1185">Reference proteome</keyword>